<reference evidence="4 5" key="1">
    <citation type="submission" date="2016-10" db="EMBL/GenBank/DDBJ databases">
        <authorList>
            <person name="de Groot N.N."/>
        </authorList>
    </citation>
    <scope>NUCLEOTIDE SEQUENCE [LARGE SCALE GENOMIC DNA]</scope>
    <source>
        <strain evidence="4 5">DSM 19012</strain>
    </source>
</reference>
<keyword evidence="5" id="KW-1185">Reference proteome</keyword>
<dbReference type="InterPro" id="IPR036291">
    <property type="entry name" value="NAD(P)-bd_dom_sf"/>
</dbReference>
<dbReference type="Proteomes" id="UP000181976">
    <property type="component" value="Unassembled WGS sequence"/>
</dbReference>
<evidence type="ECO:0000313" key="5">
    <source>
        <dbReference type="Proteomes" id="UP000181976"/>
    </source>
</evidence>
<evidence type="ECO:0000256" key="3">
    <source>
        <dbReference type="SAM" id="MobiDB-lite"/>
    </source>
</evidence>
<evidence type="ECO:0000256" key="1">
    <source>
        <dbReference type="ARBA" id="ARBA00006484"/>
    </source>
</evidence>
<evidence type="ECO:0008006" key="6">
    <source>
        <dbReference type="Google" id="ProtNLM"/>
    </source>
</evidence>
<feature type="compositionally biased region" description="Basic and acidic residues" evidence="3">
    <location>
        <begin position="188"/>
        <end position="200"/>
    </location>
</feature>
<dbReference type="eggNOG" id="COG1028">
    <property type="taxonomic scope" value="Bacteria"/>
</dbReference>
<accession>A0A1I2BQM6</accession>
<dbReference type="Gene3D" id="3.40.50.720">
    <property type="entry name" value="NAD(P)-binding Rossmann-like Domain"/>
    <property type="match status" value="1"/>
</dbReference>
<dbReference type="Pfam" id="PF13561">
    <property type="entry name" value="adh_short_C2"/>
    <property type="match status" value="1"/>
</dbReference>
<dbReference type="CDD" id="cd05233">
    <property type="entry name" value="SDR_c"/>
    <property type="match status" value="1"/>
</dbReference>
<organism evidence="4 5">
    <name type="scientific">Thermophagus xiamenensis</name>
    <dbReference type="NCBI Taxonomy" id="385682"/>
    <lineage>
        <taxon>Bacteria</taxon>
        <taxon>Pseudomonadati</taxon>
        <taxon>Bacteroidota</taxon>
        <taxon>Bacteroidia</taxon>
        <taxon>Marinilabiliales</taxon>
        <taxon>Marinilabiliaceae</taxon>
        <taxon>Thermophagus</taxon>
    </lineage>
</organism>
<dbReference type="PRINTS" id="PR00081">
    <property type="entry name" value="GDHRDH"/>
</dbReference>
<keyword evidence="2" id="KW-0560">Oxidoreductase</keyword>
<dbReference type="PROSITE" id="PS00061">
    <property type="entry name" value="ADH_SHORT"/>
    <property type="match status" value="1"/>
</dbReference>
<dbReference type="PANTHER" id="PTHR42760">
    <property type="entry name" value="SHORT-CHAIN DEHYDROGENASES/REDUCTASES FAMILY MEMBER"/>
    <property type="match status" value="1"/>
</dbReference>
<dbReference type="FunFam" id="3.40.50.720:FF:000084">
    <property type="entry name" value="Short-chain dehydrogenase reductase"/>
    <property type="match status" value="1"/>
</dbReference>
<protein>
    <recommendedName>
        <fullName evidence="6">NAD(P)-dependent dehydrogenase, short-chain alcohol dehydrogenase family</fullName>
    </recommendedName>
</protein>
<dbReference type="AlphaFoldDB" id="A0A1I2BQM6"/>
<dbReference type="InterPro" id="IPR002347">
    <property type="entry name" value="SDR_fam"/>
</dbReference>
<dbReference type="SUPFAM" id="SSF51735">
    <property type="entry name" value="NAD(P)-binding Rossmann-fold domains"/>
    <property type="match status" value="1"/>
</dbReference>
<dbReference type="RefSeq" id="WP_010527794.1">
    <property type="nucleotide sequence ID" value="NZ_AFSL01000063.1"/>
</dbReference>
<dbReference type="OrthoDB" id="9788235at2"/>
<comment type="similarity">
    <text evidence="1">Belongs to the short-chain dehydrogenases/reductases (SDR) family.</text>
</comment>
<dbReference type="InParanoid" id="A0A1I2BQM6"/>
<dbReference type="PANTHER" id="PTHR42760:SF133">
    <property type="entry name" value="3-OXOACYL-[ACYL-CARRIER-PROTEIN] REDUCTASE"/>
    <property type="match status" value="1"/>
</dbReference>
<dbReference type="GO" id="GO:0048038">
    <property type="term" value="F:quinone binding"/>
    <property type="evidence" value="ECO:0007669"/>
    <property type="project" value="TreeGrafter"/>
</dbReference>
<sequence>MEKTLKEKRAIVTGGAKGIGRAIAIALEEAGTRVWVVDKDQEALEQLRQHYPWIHTTCLDLADADEIVKFFRQIEMEWPKTDILVNNAGLSRFKPLTELTVEEWDYIIDTNLRAAFLCAREFAKRHPKGSYGRIIQIASTRHRMSEPGGEAYGASKGGLVSLTHALANSLSGTGITVNCISPGWIHTGDPEELRPQDHSQHPSGRVGKPSDIASLVVWLCQPENDFVNAENFYVDGGMTRKMIYLP</sequence>
<dbReference type="PRINTS" id="PR00080">
    <property type="entry name" value="SDRFAMILY"/>
</dbReference>
<gene>
    <name evidence="4" type="ORF">SAMN05444380_11410</name>
</gene>
<dbReference type="GO" id="GO:0016616">
    <property type="term" value="F:oxidoreductase activity, acting on the CH-OH group of donors, NAD or NADP as acceptor"/>
    <property type="evidence" value="ECO:0007669"/>
    <property type="project" value="TreeGrafter"/>
</dbReference>
<dbReference type="EMBL" id="FONA01000014">
    <property type="protein sequence ID" value="SFE58422.1"/>
    <property type="molecule type" value="Genomic_DNA"/>
</dbReference>
<proteinExistence type="inferred from homology"/>
<name>A0A1I2BQM6_9BACT</name>
<dbReference type="InterPro" id="IPR020904">
    <property type="entry name" value="Sc_DH/Rdtase_CS"/>
</dbReference>
<evidence type="ECO:0000313" key="4">
    <source>
        <dbReference type="EMBL" id="SFE58422.1"/>
    </source>
</evidence>
<dbReference type="STRING" id="385682.SAMN05444380_11410"/>
<dbReference type="GO" id="GO:0006633">
    <property type="term" value="P:fatty acid biosynthetic process"/>
    <property type="evidence" value="ECO:0007669"/>
    <property type="project" value="TreeGrafter"/>
</dbReference>
<evidence type="ECO:0000256" key="2">
    <source>
        <dbReference type="ARBA" id="ARBA00023002"/>
    </source>
</evidence>
<feature type="region of interest" description="Disordered" evidence="3">
    <location>
        <begin position="188"/>
        <end position="207"/>
    </location>
</feature>